<dbReference type="GO" id="GO:0005737">
    <property type="term" value="C:cytoplasm"/>
    <property type="evidence" value="ECO:0007669"/>
    <property type="project" value="TreeGrafter"/>
</dbReference>
<accession>A0AAU8HV57</accession>
<dbReference type="AlphaFoldDB" id="A0AAU8HV57"/>
<dbReference type="GO" id="GO:0016879">
    <property type="term" value="F:ligase activity, forming carbon-nitrogen bonds"/>
    <property type="evidence" value="ECO:0007669"/>
    <property type="project" value="TreeGrafter"/>
</dbReference>
<evidence type="ECO:0000313" key="1">
    <source>
        <dbReference type="EMBL" id="XCI29237.1"/>
    </source>
</evidence>
<dbReference type="PANTHER" id="PTHR21621">
    <property type="entry name" value="RIBOSOMAL PROTEIN S6 MODIFICATION PROTEIN"/>
    <property type="match status" value="1"/>
</dbReference>
<sequence length="260" mass="29667">MPLYKSLVSNKMVKSEILAKHPLLKSFSPHYCPYTLEDLKEFLTRFPFVFCKPCRSSQGKGVFSILKKQEGLYTLNYRHLTYVGLSFEALSKLAAVIINESPYIIQQGIVTPQFKGNVFDIRIIVQRPKEKWEVTGIAARVAKDNFLTTNISAGGKGYALETVLEELGATPKVQSSIKEILVFISLEAMNAMEHHFPHLCQIGVDVALDNQFRPWILEINSAPKFEVFTHFDMDLYKQIARNHIKSKKRKLTFNSPFAHL</sequence>
<dbReference type="SUPFAM" id="SSF56059">
    <property type="entry name" value="Glutathione synthetase ATP-binding domain-like"/>
    <property type="match status" value="1"/>
</dbReference>
<gene>
    <name evidence="1" type="ORF">PRVXH_000548</name>
</gene>
<dbReference type="RefSeq" id="WP_353893785.1">
    <property type="nucleotide sequence ID" value="NZ_CP159485.1"/>
</dbReference>
<dbReference type="EMBL" id="CP159485">
    <property type="protein sequence ID" value="XCI29237.1"/>
    <property type="molecule type" value="Genomic_DNA"/>
</dbReference>
<name>A0AAU8HV57_9FIRM</name>
<reference evidence="1" key="2">
    <citation type="submission" date="2024-06" db="EMBL/GenBank/DDBJ databases">
        <authorList>
            <person name="Petrova K.O."/>
            <person name="Toshchakov S.V."/>
            <person name="Boltjanskaja Y.V."/>
            <person name="Kevbrin V.V."/>
        </authorList>
    </citation>
    <scope>NUCLEOTIDE SEQUENCE</scope>
    <source>
        <strain evidence="1">Z-710</strain>
    </source>
</reference>
<dbReference type="PANTHER" id="PTHR21621:SF0">
    <property type="entry name" value="BETA-CITRYLGLUTAMATE SYNTHASE B-RELATED"/>
    <property type="match status" value="1"/>
</dbReference>
<protein>
    <submittedName>
        <fullName evidence="1">YheC/YheD family protein</fullName>
    </submittedName>
</protein>
<organism evidence="1">
    <name type="scientific">Proteinivorax hydrogeniformans</name>
    <dbReference type="NCBI Taxonomy" id="1826727"/>
    <lineage>
        <taxon>Bacteria</taxon>
        <taxon>Bacillati</taxon>
        <taxon>Bacillota</taxon>
        <taxon>Clostridia</taxon>
        <taxon>Eubacteriales</taxon>
        <taxon>Proteinivoracaceae</taxon>
        <taxon>Proteinivorax</taxon>
    </lineage>
</organism>
<proteinExistence type="predicted"/>
<dbReference type="InterPro" id="IPR026838">
    <property type="entry name" value="YheC/D"/>
</dbReference>
<reference evidence="1" key="1">
    <citation type="journal article" date="2018" name="Antonie Van Leeuwenhoek">
        <title>Proteinivorax hydrogeniformans sp. nov., an anaerobic, haloalkaliphilic bacterium fermenting proteinaceous compounds with high hydrogen production.</title>
        <authorList>
            <person name="Boltyanskaya Y."/>
            <person name="Detkova E."/>
            <person name="Pimenov N."/>
            <person name="Kevbrin V."/>
        </authorList>
    </citation>
    <scope>NUCLEOTIDE SEQUENCE</scope>
    <source>
        <strain evidence="1">Z-710</strain>
    </source>
</reference>
<dbReference type="Gene3D" id="3.30.470.20">
    <property type="entry name" value="ATP-grasp fold, B domain"/>
    <property type="match status" value="1"/>
</dbReference>
<dbReference type="Pfam" id="PF14398">
    <property type="entry name" value="ATPgrasp_YheCD"/>
    <property type="match status" value="1"/>
</dbReference>